<evidence type="ECO:0000259" key="2">
    <source>
        <dbReference type="Pfam" id="PF13514"/>
    </source>
</evidence>
<evidence type="ECO:0000256" key="1">
    <source>
        <dbReference type="SAM" id="Coils"/>
    </source>
</evidence>
<dbReference type="InterPro" id="IPR038734">
    <property type="entry name" value="YhaN_AAA"/>
</dbReference>
<dbReference type="Gene3D" id="3.40.50.300">
    <property type="entry name" value="P-loop containing nucleotide triphosphate hydrolases"/>
    <property type="match status" value="2"/>
</dbReference>
<dbReference type="Pfam" id="PF13514">
    <property type="entry name" value="AAA_27"/>
    <property type="match status" value="1"/>
</dbReference>
<reference evidence="3 4" key="1">
    <citation type="journal article" date="2012" name="J. Bacteriol.">
        <title>Genome sequence of the haloalkaliphilic methanotrophic bacterium Methylomicrobium alcaliphilum 20Z.</title>
        <authorList>
            <person name="Vuilleumier S."/>
            <person name="Khmelenina V.N."/>
            <person name="Bringel F."/>
            <person name="Reshetnikov A.S."/>
            <person name="Lajus A."/>
            <person name="Mangenot S."/>
            <person name="Rouy Z."/>
            <person name="Op den Camp H.J."/>
            <person name="Jetten M.S."/>
            <person name="Dispirito A.A."/>
            <person name="Dunfield P."/>
            <person name="Klotz M.G."/>
            <person name="Semrau J.D."/>
            <person name="Stein L.Y."/>
            <person name="Barbe V."/>
            <person name="Medigue C."/>
            <person name="Trotsenko Y.A."/>
            <person name="Kalyuzhnaya M.G."/>
        </authorList>
    </citation>
    <scope>NUCLEOTIDE SEQUENCE [LARGE SCALE GENOMIC DNA]</scope>
    <source>
        <strain evidence="4">DSM 19304 / NCIMB 14124 / VKM B-2133 / 20Z</strain>
    </source>
</reference>
<dbReference type="PANTHER" id="PTHR41259:SF1">
    <property type="entry name" value="DOUBLE-STRAND BREAK REPAIR RAD50 ATPASE, PUTATIVE-RELATED"/>
    <property type="match status" value="1"/>
</dbReference>
<sequence>MRFHRLDLIKYGKFSDRSVEFPVAKQDFHMIVGPNEAGKSTLRSAIVDLLFGFPLRSVHSFLHPLNELRLGAYISNAAGSLEFQRAKAQKQTLRSPVDAILSDTELTPFLGAADRSFFDQMFGLDHTRLVSGGNSILNAENDVGQILFQSAAGVASLGKIRDALVAEADKLWAPRKSNDRAYYIALDQLDKATTALKEATVRTKVWVEANSKVESLQESLSNERERHQKLQSQRNRLERIRRLAPFLMTLRDNEQKLVEVIELPADAATILAAAERELAIAAERLEMRNSEVKKITEALSKIDVDQTLLDRAADITKLDNLRLQYSAYEGDIANRKNEIAALWRAVGNACTQLGWAPDSESAIVQRLPTLLVRRELRQLVRDRGGIIQTLRAAEQAEKNKDSEIEALSKQLADLQMGDVKPALRAALANAKSFGDTERANQKLQTTLTKAKSALEGYLTELGQWRKTLPDLMSQQLPSQEKVNQLIQERQTLISDRKAESLRLKNQTAEVARIELLIAQFKELHQITTLEAVIEARTERDELWGGIKTGDIDLQLEGPSFERKMAYADQVADSRLDDVEEATELQSLMHQLEREKQNVTLIEVQLSQFNDDLQLFDDRWAHDTAGMGLAGMALEDIGVWMLRREKVLSAGIAYQDAQDEFDSFTRLVADSHLNLVNVLKDTRLEVKETDDLSVLCIQAENYIQAIDSAKVRYDTLSAQLREAKTLAATLKQAKEDAKSEESRWTEIWSTTVAKLGLAPDSDIGTVEGAVELIEQVAEKLEKMRQIQVERIDTMNADLKAFSVEADRLAQIIAPEINGQSAEQIALTLANRLTLAREAFTESSRLKESLRVASNQVLEAQESIQTAMASLKPLMDKAGVDNNALLGEAIWRSDEQRRLKSEMAESNANLLNGGDGLTREQIEAEVDAADLIQLTSDLAYVNDEISEAVQKQSNLSADLANALRALSEIGGSDAATQAEAKRQEALAQMSDVAERYVKVFTAGRLLRWSIDRYREEKQGPLLQRAGAIFSTLTSGSFSKLIVDFEREPMVLEGLRTDGMMVGISGMSDGTRDQLYLALRLAALEMHLEQAMPLPFIADDLFINYDDVRSKAGFEALKALSEQTQVIFLSHHDHLIPTVQDVFGGQVNVVFL</sequence>
<dbReference type="KEGG" id="mah:MEALZ_p0069"/>
<proteinExistence type="predicted"/>
<feature type="coiled-coil region" evidence="1">
    <location>
        <begin position="213"/>
        <end position="240"/>
    </location>
</feature>
<geneLocation type="plasmid" evidence="3 4">
    <name>MEALZ_p</name>
</geneLocation>
<feature type="coiled-coil region" evidence="1">
    <location>
        <begin position="705"/>
        <end position="742"/>
    </location>
</feature>
<dbReference type="InterPro" id="IPR027417">
    <property type="entry name" value="P-loop_NTPase"/>
</dbReference>
<protein>
    <recommendedName>
        <fullName evidence="2">YhaN AAA domain-containing protein</fullName>
    </recommendedName>
</protein>
<dbReference type="Proteomes" id="UP000008315">
    <property type="component" value="Plasmid MEALZ_p"/>
</dbReference>
<organism evidence="3 4">
    <name type="scientific">Methylotuvimicrobium alcaliphilum (strain DSM 19304 / NCIMB 14124 / VKM B-2133 / 20Z)</name>
    <name type="common">Methylomicrobium alcaliphilum</name>
    <dbReference type="NCBI Taxonomy" id="1091494"/>
    <lineage>
        <taxon>Bacteria</taxon>
        <taxon>Pseudomonadati</taxon>
        <taxon>Pseudomonadota</taxon>
        <taxon>Gammaproteobacteria</taxon>
        <taxon>Methylococcales</taxon>
        <taxon>Methylococcaceae</taxon>
        <taxon>Methylotuvimicrobium</taxon>
    </lineage>
</organism>
<dbReference type="HOGENOM" id="CLU_006135_0_0_6"/>
<name>G4T4L8_META2</name>
<dbReference type="RefSeq" id="WP_014133130.1">
    <property type="nucleotide sequence ID" value="NC_016108.1"/>
</dbReference>
<dbReference type="PANTHER" id="PTHR41259">
    <property type="entry name" value="DOUBLE-STRAND BREAK REPAIR RAD50 ATPASE, PUTATIVE-RELATED"/>
    <property type="match status" value="1"/>
</dbReference>
<dbReference type="EMBL" id="FO082061">
    <property type="protein sequence ID" value="CCE25774.1"/>
    <property type="molecule type" value="Genomic_DNA"/>
</dbReference>
<keyword evidence="3" id="KW-0614">Plasmid</keyword>
<dbReference type="SUPFAM" id="SSF52540">
    <property type="entry name" value="P-loop containing nucleoside triphosphate hydrolases"/>
    <property type="match status" value="1"/>
</dbReference>
<keyword evidence="4" id="KW-1185">Reference proteome</keyword>
<feature type="domain" description="YhaN AAA" evidence="2">
    <location>
        <begin position="1"/>
        <end position="206"/>
    </location>
</feature>
<evidence type="ECO:0000313" key="3">
    <source>
        <dbReference type="EMBL" id="CCE25774.1"/>
    </source>
</evidence>
<evidence type="ECO:0000313" key="4">
    <source>
        <dbReference type="Proteomes" id="UP000008315"/>
    </source>
</evidence>
<dbReference type="AlphaFoldDB" id="G4T4L8"/>
<accession>G4T4L8</accession>
<gene>
    <name evidence="3" type="ordered locus">MEALZ_p0069</name>
</gene>
<keyword evidence="1" id="KW-0175">Coiled coil</keyword>